<reference evidence="2" key="1">
    <citation type="journal article" date="2023" name="Nat. Plants">
        <title>Single-cell RNA sequencing provides a high-resolution roadmap for understanding the multicellular compartmentation of specialized metabolism.</title>
        <authorList>
            <person name="Sun S."/>
            <person name="Shen X."/>
            <person name="Li Y."/>
            <person name="Li Y."/>
            <person name="Wang S."/>
            <person name="Li R."/>
            <person name="Zhang H."/>
            <person name="Shen G."/>
            <person name="Guo B."/>
            <person name="Wei J."/>
            <person name="Xu J."/>
            <person name="St-Pierre B."/>
            <person name="Chen S."/>
            <person name="Sun C."/>
        </authorList>
    </citation>
    <scope>NUCLEOTIDE SEQUENCE [LARGE SCALE GENOMIC DNA]</scope>
</reference>
<sequence length="130" mass="14925">MSVPKIETNKFDGKSDFVMWQRKMKAVLVQNKIAPAIFSPKEYPESWKVRYVPELRRNLICLAYLDSLGLSFKSKNGILHVCKGNLVMLKDFKRETLYILIGKTVCNSIALISKNCSRENYVVASKDQPH</sequence>
<dbReference type="Proteomes" id="UP001060085">
    <property type="component" value="Linkage Group LG08"/>
</dbReference>
<accession>A0ACB9ZTU2</accession>
<name>A0ACB9ZTU2_CATRO</name>
<dbReference type="EMBL" id="CM044708">
    <property type="protein sequence ID" value="KAI5650504.1"/>
    <property type="molecule type" value="Genomic_DNA"/>
</dbReference>
<evidence type="ECO:0000313" key="1">
    <source>
        <dbReference type="EMBL" id="KAI5650504.1"/>
    </source>
</evidence>
<comment type="caution">
    <text evidence="1">The sequence shown here is derived from an EMBL/GenBank/DDBJ whole genome shotgun (WGS) entry which is preliminary data.</text>
</comment>
<keyword evidence="2" id="KW-1185">Reference proteome</keyword>
<proteinExistence type="predicted"/>
<protein>
    <submittedName>
        <fullName evidence="1">Uncharacterized protein</fullName>
    </submittedName>
</protein>
<gene>
    <name evidence="1" type="ORF">M9H77_36509</name>
</gene>
<evidence type="ECO:0000313" key="2">
    <source>
        <dbReference type="Proteomes" id="UP001060085"/>
    </source>
</evidence>
<organism evidence="1 2">
    <name type="scientific">Catharanthus roseus</name>
    <name type="common">Madagascar periwinkle</name>
    <name type="synonym">Vinca rosea</name>
    <dbReference type="NCBI Taxonomy" id="4058"/>
    <lineage>
        <taxon>Eukaryota</taxon>
        <taxon>Viridiplantae</taxon>
        <taxon>Streptophyta</taxon>
        <taxon>Embryophyta</taxon>
        <taxon>Tracheophyta</taxon>
        <taxon>Spermatophyta</taxon>
        <taxon>Magnoliopsida</taxon>
        <taxon>eudicotyledons</taxon>
        <taxon>Gunneridae</taxon>
        <taxon>Pentapetalae</taxon>
        <taxon>asterids</taxon>
        <taxon>lamiids</taxon>
        <taxon>Gentianales</taxon>
        <taxon>Apocynaceae</taxon>
        <taxon>Rauvolfioideae</taxon>
        <taxon>Vinceae</taxon>
        <taxon>Catharanthinae</taxon>
        <taxon>Catharanthus</taxon>
    </lineage>
</organism>